<gene>
    <name evidence="2" type="ORF">B0F90DRAFT_1668174</name>
</gene>
<reference evidence="2" key="1">
    <citation type="journal article" date="2022" name="New Phytol.">
        <title>Evolutionary transition to the ectomycorrhizal habit in the genomes of a hyperdiverse lineage of mushroom-forming fungi.</title>
        <authorList>
            <person name="Looney B."/>
            <person name="Miyauchi S."/>
            <person name="Morin E."/>
            <person name="Drula E."/>
            <person name="Courty P.E."/>
            <person name="Kohler A."/>
            <person name="Kuo A."/>
            <person name="LaButti K."/>
            <person name="Pangilinan J."/>
            <person name="Lipzen A."/>
            <person name="Riley R."/>
            <person name="Andreopoulos W."/>
            <person name="He G."/>
            <person name="Johnson J."/>
            <person name="Nolan M."/>
            <person name="Tritt A."/>
            <person name="Barry K.W."/>
            <person name="Grigoriev I.V."/>
            <person name="Nagy L.G."/>
            <person name="Hibbett D."/>
            <person name="Henrissat B."/>
            <person name="Matheny P.B."/>
            <person name="Labbe J."/>
            <person name="Martin F.M."/>
        </authorList>
    </citation>
    <scope>NUCLEOTIDE SEQUENCE</scope>
    <source>
        <strain evidence="2">BPL690</strain>
    </source>
</reference>
<dbReference type="Gene3D" id="3.50.50.60">
    <property type="entry name" value="FAD/NAD(P)-binding domain"/>
    <property type="match status" value="1"/>
</dbReference>
<dbReference type="AlphaFoldDB" id="A0AAD4QKT0"/>
<proteinExistence type="predicted"/>
<evidence type="ECO:0000313" key="2">
    <source>
        <dbReference type="EMBL" id="KAI0300613.1"/>
    </source>
</evidence>
<name>A0AAD4QKT0_9AGAM</name>
<feature type="compositionally biased region" description="Basic and acidic residues" evidence="1">
    <location>
        <begin position="218"/>
        <end position="229"/>
    </location>
</feature>
<evidence type="ECO:0000256" key="1">
    <source>
        <dbReference type="SAM" id="MobiDB-lite"/>
    </source>
</evidence>
<protein>
    <submittedName>
        <fullName evidence="2">Uncharacterized protein</fullName>
    </submittedName>
</protein>
<accession>A0AAD4QKT0</accession>
<feature type="compositionally biased region" description="Basic and acidic residues" evidence="1">
    <location>
        <begin position="196"/>
        <end position="206"/>
    </location>
</feature>
<dbReference type="Proteomes" id="UP001203297">
    <property type="component" value="Unassembled WGS sequence"/>
</dbReference>
<comment type="caution">
    <text evidence="2">The sequence shown here is derived from an EMBL/GenBank/DDBJ whole genome shotgun (WGS) entry which is preliminary data.</text>
</comment>
<dbReference type="InterPro" id="IPR036188">
    <property type="entry name" value="FAD/NAD-bd_sf"/>
</dbReference>
<dbReference type="EMBL" id="WTXG01000017">
    <property type="protein sequence ID" value="KAI0300613.1"/>
    <property type="molecule type" value="Genomic_DNA"/>
</dbReference>
<feature type="region of interest" description="Disordered" evidence="1">
    <location>
        <begin position="196"/>
        <end position="230"/>
    </location>
</feature>
<evidence type="ECO:0000313" key="3">
    <source>
        <dbReference type="Proteomes" id="UP001203297"/>
    </source>
</evidence>
<keyword evidence="3" id="KW-1185">Reference proteome</keyword>
<organism evidence="2 3">
    <name type="scientific">Multifurca ochricompacta</name>
    <dbReference type="NCBI Taxonomy" id="376703"/>
    <lineage>
        <taxon>Eukaryota</taxon>
        <taxon>Fungi</taxon>
        <taxon>Dikarya</taxon>
        <taxon>Basidiomycota</taxon>
        <taxon>Agaricomycotina</taxon>
        <taxon>Agaricomycetes</taxon>
        <taxon>Russulales</taxon>
        <taxon>Russulaceae</taxon>
        <taxon>Multifurca</taxon>
    </lineage>
</organism>
<sequence length="381" mass="42672">MSVETPRSYAVTESALLSSIPSRELGVTSKIPDLTLTALVWATFEDVNLSVNGVSAYVNPSIYRDHVIRAIKQRDLLDLLNPRPPLLQVLNLVYIAVQLISITIFKPVCFIHPLTFLRNQHGIVSTETFENDRLRKPYGKIPFVGGISDNCTRLTLKLVIQQMTLWVRVTFVRRARDCSSPGATWIINDGADDEFDSRKIPRSRDNTEEDSVACAENTPKESHRTRNPIEDSEGETYCGAVIHSSKFNRADLDGRMVLVINSRASGVKIVETALSRGAEHTMVISSVTRHSPSVFASFGRNLSFSFNIVALKISSARYAFMSRPDGVLLRSKDSPERDEEIDGDVVVFATGFKKPSLDFLPQDLFPENHERPNYIYEHVGE</sequence>